<keyword evidence="2" id="KW-0444">Lipid biosynthesis</keyword>
<keyword evidence="3" id="KW-0808">Transferase</keyword>
<dbReference type="EMBL" id="JSVA01000018">
    <property type="protein sequence ID" value="KOF01855.1"/>
    <property type="molecule type" value="Genomic_DNA"/>
</dbReference>
<dbReference type="SUPFAM" id="SSF55729">
    <property type="entry name" value="Acyl-CoA N-acyltransferases (Nat)"/>
    <property type="match status" value="1"/>
</dbReference>
<accession>A0A0L8AI74</accession>
<dbReference type="AlphaFoldDB" id="A0A0L8AI74"/>
<dbReference type="OrthoDB" id="1113830at2"/>
<dbReference type="GO" id="GO:0016746">
    <property type="term" value="F:acyltransferase activity"/>
    <property type="evidence" value="ECO:0007669"/>
    <property type="project" value="UniProtKB-KW"/>
</dbReference>
<comment type="caution">
    <text evidence="6">The sequence shown here is derived from an EMBL/GenBank/DDBJ whole genome shotgun (WGS) entry which is preliminary data.</text>
</comment>
<keyword evidence="7" id="KW-1185">Reference proteome</keyword>
<evidence type="ECO:0000313" key="6">
    <source>
        <dbReference type="EMBL" id="KOF01855.1"/>
    </source>
</evidence>
<dbReference type="InterPro" id="IPR052351">
    <property type="entry name" value="Ornithine_N-alpha-AT"/>
</dbReference>
<gene>
    <name evidence="6" type="ORF">OB69_16115</name>
</gene>
<comment type="pathway">
    <text evidence="1">Lipid metabolism.</text>
</comment>
<sequence>MDKNLDYVIDSVDRKLLKSELTAERFIRNTQKGGNEIYFVNAHNAPNTMREIGRLREISFASAGGGTGKEVDIDQYDLCENCYQQLIVYSPEEEEIIGGYRFIDCSTLDLSDPNHIAISTAHYFSFSDQFVKDYLPYAIELGRSWIQPKHQPNVDPRKGIFALDNLWDGLGAIILSHPNMKYFFGKVTMYPNYNIEARDAVLYFMERFFPDKDGLVTPKNRLLPATDISKLEELFEGKDFKSGMITLNSYTKARGERVPPLIKNYMSLSPSMKSFGTAENPDFGSVEETGILVTVSDIYGEKKDRYTTY</sequence>
<evidence type="ECO:0000256" key="2">
    <source>
        <dbReference type="ARBA" id="ARBA00022516"/>
    </source>
</evidence>
<evidence type="ECO:0000313" key="7">
    <source>
        <dbReference type="Proteomes" id="UP000036908"/>
    </source>
</evidence>
<evidence type="ECO:0000256" key="1">
    <source>
        <dbReference type="ARBA" id="ARBA00005189"/>
    </source>
</evidence>
<keyword evidence="5" id="KW-0012">Acyltransferase</keyword>
<dbReference type="PANTHER" id="PTHR37323:SF1">
    <property type="entry name" value="L-ORNITHINE N(ALPHA)-ACYLTRANSFERASE"/>
    <property type="match status" value="1"/>
</dbReference>
<evidence type="ECO:0000256" key="5">
    <source>
        <dbReference type="ARBA" id="ARBA00023315"/>
    </source>
</evidence>
<name>A0A0L8AI74_9BACT</name>
<dbReference type="InterPro" id="IPR016181">
    <property type="entry name" value="Acyl_CoA_acyltransferase"/>
</dbReference>
<keyword evidence="4" id="KW-0443">Lipid metabolism</keyword>
<dbReference type="RefSeq" id="WP_053224774.1">
    <property type="nucleotide sequence ID" value="NZ_JSVA01000018.1"/>
</dbReference>
<protein>
    <submittedName>
        <fullName evidence="6">Hemolysin</fullName>
    </submittedName>
</protein>
<proteinExistence type="predicted"/>
<dbReference type="PATRIC" id="fig|1566026.4.peg.1544"/>
<dbReference type="Proteomes" id="UP000036908">
    <property type="component" value="Unassembled WGS sequence"/>
</dbReference>
<organism evidence="6 7">
    <name type="scientific">Roseivirga seohaensis subsp. aquiponti</name>
    <dbReference type="NCBI Taxonomy" id="1566026"/>
    <lineage>
        <taxon>Bacteria</taxon>
        <taxon>Pseudomonadati</taxon>
        <taxon>Bacteroidota</taxon>
        <taxon>Cytophagia</taxon>
        <taxon>Cytophagales</taxon>
        <taxon>Roseivirgaceae</taxon>
        <taxon>Roseivirga</taxon>
    </lineage>
</organism>
<dbReference type="PANTHER" id="PTHR37323">
    <property type="entry name" value="GCN5-RELATED N-ACETYLTRANSFERASE"/>
    <property type="match status" value="1"/>
</dbReference>
<dbReference type="GO" id="GO:0006629">
    <property type="term" value="P:lipid metabolic process"/>
    <property type="evidence" value="ECO:0007669"/>
    <property type="project" value="UniProtKB-KW"/>
</dbReference>
<dbReference type="Pfam" id="PF13444">
    <property type="entry name" value="Acetyltransf_5"/>
    <property type="match status" value="1"/>
</dbReference>
<reference evidence="7" key="1">
    <citation type="submission" date="2014-11" db="EMBL/GenBank/DDBJ databases">
        <title>Genome sequencing of Roseivirga sp. D-25.</title>
        <authorList>
            <person name="Selvaratnam C."/>
            <person name="Thevarajoo S."/>
            <person name="Goh K.M."/>
            <person name="Eee R."/>
            <person name="Chan K.-G."/>
            <person name="Chong C.S."/>
        </authorList>
    </citation>
    <scope>NUCLEOTIDE SEQUENCE [LARGE SCALE GENOMIC DNA]</scope>
    <source>
        <strain evidence="7">D-25</strain>
    </source>
</reference>
<evidence type="ECO:0000256" key="4">
    <source>
        <dbReference type="ARBA" id="ARBA00023098"/>
    </source>
</evidence>
<evidence type="ECO:0000256" key="3">
    <source>
        <dbReference type="ARBA" id="ARBA00022679"/>
    </source>
</evidence>